<dbReference type="EMBL" id="KV417338">
    <property type="protein sequence ID" value="KZO90576.1"/>
    <property type="molecule type" value="Genomic_DNA"/>
</dbReference>
<feature type="transmembrane region" description="Helical" evidence="1">
    <location>
        <begin position="12"/>
        <end position="29"/>
    </location>
</feature>
<proteinExistence type="predicted"/>
<keyword evidence="1" id="KW-1133">Transmembrane helix</keyword>
<evidence type="ECO:0000313" key="2">
    <source>
        <dbReference type="EMBL" id="KZO90576.1"/>
    </source>
</evidence>
<keyword evidence="3" id="KW-1185">Reference proteome</keyword>
<sequence>MLPRGGPRSYYITLAIASCAVTSLGINTINQRDTHKAERIRLTTKQSVLRELVERYRRGEHVPDNEEQRLLRLADLRRKNEPDEQKTTVMEAIFGRQAPPEDEERELQKLREFWEEGLREDERQKSTLS</sequence>
<organism evidence="2 3">
    <name type="scientific">Calocera viscosa (strain TUFC12733)</name>
    <dbReference type="NCBI Taxonomy" id="1330018"/>
    <lineage>
        <taxon>Eukaryota</taxon>
        <taxon>Fungi</taxon>
        <taxon>Dikarya</taxon>
        <taxon>Basidiomycota</taxon>
        <taxon>Agaricomycotina</taxon>
        <taxon>Dacrymycetes</taxon>
        <taxon>Dacrymycetales</taxon>
        <taxon>Dacrymycetaceae</taxon>
        <taxon>Calocera</taxon>
    </lineage>
</organism>
<reference evidence="2 3" key="1">
    <citation type="journal article" date="2016" name="Mol. Biol. Evol.">
        <title>Comparative Genomics of Early-Diverging Mushroom-Forming Fungi Provides Insights into the Origins of Lignocellulose Decay Capabilities.</title>
        <authorList>
            <person name="Nagy L.G."/>
            <person name="Riley R."/>
            <person name="Tritt A."/>
            <person name="Adam C."/>
            <person name="Daum C."/>
            <person name="Floudas D."/>
            <person name="Sun H."/>
            <person name="Yadav J.S."/>
            <person name="Pangilinan J."/>
            <person name="Larsson K.H."/>
            <person name="Matsuura K."/>
            <person name="Barry K."/>
            <person name="Labutti K."/>
            <person name="Kuo R."/>
            <person name="Ohm R.A."/>
            <person name="Bhattacharya S.S."/>
            <person name="Shirouzu T."/>
            <person name="Yoshinaga Y."/>
            <person name="Martin F.M."/>
            <person name="Grigoriev I.V."/>
            <person name="Hibbett D.S."/>
        </authorList>
    </citation>
    <scope>NUCLEOTIDE SEQUENCE [LARGE SCALE GENOMIC DNA]</scope>
    <source>
        <strain evidence="2 3">TUFC12733</strain>
    </source>
</reference>
<dbReference type="OrthoDB" id="3358129at2759"/>
<protein>
    <submittedName>
        <fullName evidence="2">Uncharacterized protein</fullName>
    </submittedName>
</protein>
<dbReference type="AlphaFoldDB" id="A0A167GHZ4"/>
<gene>
    <name evidence="2" type="ORF">CALVIDRAFT_568916</name>
</gene>
<dbReference type="PROSITE" id="PS51257">
    <property type="entry name" value="PROKAR_LIPOPROTEIN"/>
    <property type="match status" value="1"/>
</dbReference>
<evidence type="ECO:0000313" key="3">
    <source>
        <dbReference type="Proteomes" id="UP000076738"/>
    </source>
</evidence>
<keyword evidence="1" id="KW-0472">Membrane</keyword>
<keyword evidence="1" id="KW-0812">Transmembrane</keyword>
<accession>A0A167GHZ4</accession>
<name>A0A167GHZ4_CALVF</name>
<dbReference type="Proteomes" id="UP000076738">
    <property type="component" value="Unassembled WGS sequence"/>
</dbReference>
<evidence type="ECO:0000256" key="1">
    <source>
        <dbReference type="SAM" id="Phobius"/>
    </source>
</evidence>